<evidence type="ECO:0000256" key="1">
    <source>
        <dbReference type="ARBA" id="ARBA00001946"/>
    </source>
</evidence>
<dbReference type="SUPFAM" id="SSF88723">
    <property type="entry name" value="PIN domain-like"/>
    <property type="match status" value="1"/>
</dbReference>
<evidence type="ECO:0000259" key="16">
    <source>
        <dbReference type="SMART" id="SM00485"/>
    </source>
</evidence>
<keyword evidence="6" id="KW-0227">DNA damage</keyword>
<dbReference type="Proteomes" id="UP001214415">
    <property type="component" value="Chromosome 3"/>
</dbReference>
<gene>
    <name evidence="17" type="ORF">MEQU1_001894</name>
</gene>
<dbReference type="GO" id="GO:0003677">
    <property type="term" value="F:DNA binding"/>
    <property type="evidence" value="ECO:0007669"/>
    <property type="project" value="UniProtKB-KW"/>
</dbReference>
<feature type="domain" description="XPG N-terminal" evidence="16">
    <location>
        <begin position="1"/>
        <end position="99"/>
    </location>
</feature>
<dbReference type="InterPro" id="IPR006084">
    <property type="entry name" value="XPG/Rad2"/>
</dbReference>
<keyword evidence="18" id="KW-1185">Reference proteome</keyword>
<comment type="cofactor">
    <cofactor evidence="1">
        <name>Mg(2+)</name>
        <dbReference type="ChEBI" id="CHEBI:18420"/>
    </cofactor>
</comment>
<dbReference type="SMART" id="SM00279">
    <property type="entry name" value="HhH2"/>
    <property type="match status" value="1"/>
</dbReference>
<dbReference type="InterPro" id="IPR029060">
    <property type="entry name" value="PIN-like_dom_sf"/>
</dbReference>
<feature type="compositionally biased region" description="Pro residues" evidence="14">
    <location>
        <begin position="552"/>
        <end position="564"/>
    </location>
</feature>
<feature type="compositionally biased region" description="Low complexity" evidence="14">
    <location>
        <begin position="466"/>
        <end position="482"/>
    </location>
</feature>
<dbReference type="Pfam" id="PF00867">
    <property type="entry name" value="XPG_I"/>
    <property type="match status" value="1"/>
</dbReference>
<keyword evidence="7" id="KW-0378">Hydrolase</keyword>
<dbReference type="SMART" id="SM00485">
    <property type="entry name" value="XPGN"/>
    <property type="match status" value="1"/>
</dbReference>
<organism evidence="17 18">
    <name type="scientific">Malassezia equina</name>
    <dbReference type="NCBI Taxonomy" id="1381935"/>
    <lineage>
        <taxon>Eukaryota</taxon>
        <taxon>Fungi</taxon>
        <taxon>Dikarya</taxon>
        <taxon>Basidiomycota</taxon>
        <taxon>Ustilaginomycotina</taxon>
        <taxon>Malasseziomycetes</taxon>
        <taxon>Malasseziales</taxon>
        <taxon>Malasseziaceae</taxon>
        <taxon>Malassezia</taxon>
    </lineage>
</organism>
<feature type="region of interest" description="Disordered" evidence="14">
    <location>
        <begin position="516"/>
        <end position="581"/>
    </location>
</feature>
<dbReference type="PANTHER" id="PTHR11081">
    <property type="entry name" value="FLAP ENDONUCLEASE FAMILY MEMBER"/>
    <property type="match status" value="1"/>
</dbReference>
<evidence type="ECO:0000256" key="11">
    <source>
        <dbReference type="ARBA" id="ARBA00023125"/>
    </source>
</evidence>
<dbReference type="GO" id="GO:0006281">
    <property type="term" value="P:DNA repair"/>
    <property type="evidence" value="ECO:0007669"/>
    <property type="project" value="UniProtKB-KW"/>
</dbReference>
<dbReference type="GO" id="GO:0017108">
    <property type="term" value="F:5'-flap endonuclease activity"/>
    <property type="evidence" value="ECO:0007669"/>
    <property type="project" value="TreeGrafter"/>
</dbReference>
<dbReference type="PANTHER" id="PTHR11081:SF65">
    <property type="entry name" value="DNA DAMAGE-INDUCIBLE PROTEIN DIN7-RELATED"/>
    <property type="match status" value="1"/>
</dbReference>
<evidence type="ECO:0000259" key="15">
    <source>
        <dbReference type="SMART" id="SM00484"/>
    </source>
</evidence>
<evidence type="ECO:0008006" key="19">
    <source>
        <dbReference type="Google" id="ProtNLM"/>
    </source>
</evidence>
<evidence type="ECO:0000313" key="17">
    <source>
        <dbReference type="EMBL" id="WFD23206.1"/>
    </source>
</evidence>
<feature type="domain" description="XPG-I" evidence="15">
    <location>
        <begin position="138"/>
        <end position="210"/>
    </location>
</feature>
<dbReference type="InterPro" id="IPR036279">
    <property type="entry name" value="5-3_exonuclease_C_sf"/>
</dbReference>
<dbReference type="GO" id="GO:0046872">
    <property type="term" value="F:metal ion binding"/>
    <property type="evidence" value="ECO:0007669"/>
    <property type="project" value="UniProtKB-KW"/>
</dbReference>
<evidence type="ECO:0000256" key="12">
    <source>
        <dbReference type="ARBA" id="ARBA00023204"/>
    </source>
</evidence>
<dbReference type="EMBL" id="CP119902">
    <property type="protein sequence ID" value="WFD23206.1"/>
    <property type="molecule type" value="Genomic_DNA"/>
</dbReference>
<evidence type="ECO:0000256" key="14">
    <source>
        <dbReference type="SAM" id="MobiDB-lite"/>
    </source>
</evidence>
<dbReference type="Gene3D" id="3.40.50.1010">
    <property type="entry name" value="5'-nuclease"/>
    <property type="match status" value="1"/>
</dbReference>
<comment type="subcellular location">
    <subcellularLocation>
        <location evidence="2">Nucleus</location>
    </subcellularLocation>
</comment>
<protein>
    <recommendedName>
        <fullName evidence="19">Exonuclease 1</fullName>
    </recommendedName>
</protein>
<evidence type="ECO:0000256" key="3">
    <source>
        <dbReference type="ARBA" id="ARBA00010563"/>
    </source>
</evidence>
<keyword evidence="10" id="KW-0267">Excision nuclease</keyword>
<dbReference type="GO" id="GO:0035312">
    <property type="term" value="F:5'-3' DNA exonuclease activity"/>
    <property type="evidence" value="ECO:0007669"/>
    <property type="project" value="InterPro"/>
</dbReference>
<dbReference type="FunFam" id="1.10.150.20:FF:000011">
    <property type="entry name" value="exonuclease 1"/>
    <property type="match status" value="1"/>
</dbReference>
<dbReference type="PRINTS" id="PR00853">
    <property type="entry name" value="XPGRADSUPER"/>
</dbReference>
<keyword evidence="8" id="KW-0269">Exonuclease</keyword>
<evidence type="ECO:0000256" key="5">
    <source>
        <dbReference type="ARBA" id="ARBA00022723"/>
    </source>
</evidence>
<keyword evidence="13" id="KW-0539">Nucleus</keyword>
<evidence type="ECO:0000256" key="4">
    <source>
        <dbReference type="ARBA" id="ARBA00022722"/>
    </source>
</evidence>
<evidence type="ECO:0000256" key="13">
    <source>
        <dbReference type="ARBA" id="ARBA00023242"/>
    </source>
</evidence>
<evidence type="ECO:0000256" key="8">
    <source>
        <dbReference type="ARBA" id="ARBA00022839"/>
    </source>
</evidence>
<dbReference type="InterPro" id="IPR044752">
    <property type="entry name" value="PIN-like_EXO1"/>
</dbReference>
<keyword evidence="4" id="KW-0540">Nuclease</keyword>
<feature type="compositionally biased region" description="Low complexity" evidence="14">
    <location>
        <begin position="524"/>
        <end position="539"/>
    </location>
</feature>
<evidence type="ECO:0000256" key="6">
    <source>
        <dbReference type="ARBA" id="ARBA00022763"/>
    </source>
</evidence>
<dbReference type="AlphaFoldDB" id="A0AAF0EI97"/>
<evidence type="ECO:0000313" key="18">
    <source>
        <dbReference type="Proteomes" id="UP001214415"/>
    </source>
</evidence>
<dbReference type="CDD" id="cd09857">
    <property type="entry name" value="PIN_EXO1"/>
    <property type="match status" value="1"/>
</dbReference>
<sequence>MGIQGLLPLLKDIQKDTHVEAFRGRTLGIDGYVWLHRGAYACAMDLALGRPTTRYITYAMHRIRMLQHYGVKPYVVFDGGPLPSKAGTESERESRRAEHRQRGLALYAQKRVSEARDAFVRSIDITPQMAHELIKVLRSHGIPYLVAPYEADAQLAFLEQSGVIDGIISEDSDLLVFGCRHVLFKMDTYGHCVEIQRAHLSQVTQPSFAGWGDREFRHMAILSGCDYLPSIAGMGLRSAHRLLRKYASVERLLQALRLEGKWQVPATYADAFVRADFTFLHQRVWDPRGDGAMSTLHPLPKDVEPELLACIGAPLADDVARAIACGDVCPITRRRFTDVLQPRAPAAALTPTPPAQPTLRAFFRAAPSPSPSSRDARADSSCSTVDSLFDTTDALADSPCTSPSSHASEGAAVCVKAEAPASPLTSPHVSEPSTPEHLGAPASSQPPASELDAGVSSPVSSPPGSPMAAAAAQRPLRTPATARHALVWTPNQTDSEQDDRTRRHNWFQRFQFASATRPRHSVLPGTSPSPATSTAGSTPRLPLGKRAAPEATPTPPKRVAPTPPSHGSGREKLLLFQYRHP</sequence>
<comment type="similarity">
    <text evidence="3">Belongs to the XPG/RAD2 endonuclease family. EXO1 subfamily.</text>
</comment>
<proteinExistence type="inferred from homology"/>
<evidence type="ECO:0000256" key="9">
    <source>
        <dbReference type="ARBA" id="ARBA00022842"/>
    </source>
</evidence>
<dbReference type="GO" id="GO:0005634">
    <property type="term" value="C:nucleus"/>
    <property type="evidence" value="ECO:0007669"/>
    <property type="project" value="UniProtKB-SubCell"/>
</dbReference>
<evidence type="ECO:0000256" key="7">
    <source>
        <dbReference type="ARBA" id="ARBA00022801"/>
    </source>
</evidence>
<evidence type="ECO:0000256" key="10">
    <source>
        <dbReference type="ARBA" id="ARBA00022881"/>
    </source>
</evidence>
<dbReference type="InterPro" id="IPR006086">
    <property type="entry name" value="XPG-I_dom"/>
</dbReference>
<dbReference type="Gene3D" id="1.10.150.20">
    <property type="entry name" value="5' to 3' exonuclease, C-terminal subdomain"/>
    <property type="match status" value="1"/>
</dbReference>
<dbReference type="InterPro" id="IPR019974">
    <property type="entry name" value="XPG_CS"/>
</dbReference>
<keyword evidence="5" id="KW-0479">Metal-binding</keyword>
<dbReference type="PROSITE" id="PS00842">
    <property type="entry name" value="XPG_2"/>
    <property type="match status" value="1"/>
</dbReference>
<feature type="region of interest" description="Disordered" evidence="14">
    <location>
        <begin position="422"/>
        <end position="503"/>
    </location>
</feature>
<name>A0AAF0EI97_9BASI</name>
<dbReference type="InterPro" id="IPR008918">
    <property type="entry name" value="HhH2"/>
</dbReference>
<keyword evidence="12" id="KW-0234">DNA repair</keyword>
<reference evidence="17" key="1">
    <citation type="submission" date="2023-03" db="EMBL/GenBank/DDBJ databases">
        <title>Mating type loci evolution in Malassezia.</title>
        <authorList>
            <person name="Coelho M.A."/>
        </authorList>
    </citation>
    <scope>NUCLEOTIDE SEQUENCE</scope>
    <source>
        <strain evidence="17">CBS 12830</strain>
    </source>
</reference>
<dbReference type="FunFam" id="3.40.50.1010:FF:000002">
    <property type="entry name" value="Exonuclease 1, putative"/>
    <property type="match status" value="1"/>
</dbReference>
<dbReference type="CDD" id="cd09908">
    <property type="entry name" value="H3TH_EXO1"/>
    <property type="match status" value="1"/>
</dbReference>
<dbReference type="Pfam" id="PF00752">
    <property type="entry name" value="XPG_N"/>
    <property type="match status" value="1"/>
</dbReference>
<feature type="compositionally biased region" description="Polar residues" evidence="14">
    <location>
        <begin position="423"/>
        <end position="433"/>
    </location>
</feature>
<dbReference type="InterPro" id="IPR006085">
    <property type="entry name" value="XPG_DNA_repair_N"/>
</dbReference>
<dbReference type="SMART" id="SM00484">
    <property type="entry name" value="XPGI"/>
    <property type="match status" value="1"/>
</dbReference>
<dbReference type="SUPFAM" id="SSF47807">
    <property type="entry name" value="5' to 3' exonuclease, C-terminal subdomain"/>
    <property type="match status" value="1"/>
</dbReference>
<accession>A0AAF0EI97</accession>
<keyword evidence="9" id="KW-0460">Magnesium</keyword>
<dbReference type="InterPro" id="IPR037315">
    <property type="entry name" value="EXO1_H3TH"/>
</dbReference>
<keyword evidence="11" id="KW-0238">DNA-binding</keyword>
<evidence type="ECO:0000256" key="2">
    <source>
        <dbReference type="ARBA" id="ARBA00004123"/>
    </source>
</evidence>